<keyword evidence="12" id="KW-0614">Plasmid</keyword>
<dbReference type="Gene3D" id="3.10.150.10">
    <property type="entry name" value="DNA Polymerase III, subunit A, domain 2"/>
    <property type="match status" value="1"/>
</dbReference>
<keyword evidence="5" id="KW-0963">Cytoplasm</keyword>
<gene>
    <name evidence="12" type="primary">dnaN_2</name>
    <name evidence="12" type="ORF">NCTC10119_00800</name>
</gene>
<sequence length="232" mass="26842">MKVLINKNEVEQNPQKKLNNVIVSNNKMKPYHSYLLIEATEKEINFYANNEYFSAKCTLAENIDVLEEGEVIVKGKIFSELINGIKEDIIIIQEKDQTLLVKTKKTNINLNTIDKKEFPRIRFNQNVDLKEFDELKIQHSLLTKGLKKIAHAVSTFRESTRKFNGVNFNGSNGKQIFLEASDSYKLSVYEIKQKTDPFNFIVETNLLSFINSFNPEGGDLISIFFRKEHKDI</sequence>
<reference evidence="12 13" key="1">
    <citation type="submission" date="2019-01" db="EMBL/GenBank/DDBJ databases">
        <authorList>
            <consortium name="Pathogen Informatics"/>
        </authorList>
    </citation>
    <scope>NUCLEOTIDE SEQUENCE [LARGE SCALE GENOMIC DNA]</scope>
    <source>
        <strain evidence="12 13">NCTC10119</strain>
        <plasmid evidence="12 13">2</plasmid>
    </source>
</reference>
<dbReference type="Proteomes" id="UP000289557">
    <property type="component" value="Plasmid 2"/>
</dbReference>
<keyword evidence="9" id="KW-0239">DNA-directed DNA polymerase</keyword>
<dbReference type="GO" id="GO:0003887">
    <property type="term" value="F:DNA-directed DNA polymerase activity"/>
    <property type="evidence" value="ECO:0007669"/>
    <property type="project" value="UniProtKB-KW"/>
</dbReference>
<dbReference type="EMBL" id="LR214946">
    <property type="protein sequence ID" value="VEU58435.1"/>
    <property type="molecule type" value="Genomic_DNA"/>
</dbReference>
<comment type="subunit">
    <text evidence="4">Forms a ring-shaped head-to-tail homodimer around DNA which binds and tethers DNA polymerases and other proteins to the DNA. The DNA replisome complex has a single clamp-loading complex (3 tau and 1 each of delta, delta', psi and chi subunits) which binds 3 Pol III cores (1 core on the leading strand and 2 on the lagging strand) each with a beta sliding clamp dimer. Additional proteins in the replisome are other copies of gamma, psi and chi, Ssb, DNA helicase and RNA primase.</text>
</comment>
<comment type="similarity">
    <text evidence="3">Belongs to the beta sliding clamp family.</text>
</comment>
<evidence type="ECO:0000256" key="2">
    <source>
        <dbReference type="ARBA" id="ARBA00004496"/>
    </source>
</evidence>
<evidence type="ECO:0000256" key="9">
    <source>
        <dbReference type="ARBA" id="ARBA00022932"/>
    </source>
</evidence>
<name>A0AB38W929_MYCPM</name>
<evidence type="ECO:0000256" key="10">
    <source>
        <dbReference type="ARBA" id="ARBA00023125"/>
    </source>
</evidence>
<organism evidence="12 13">
    <name type="scientific">Mycoplasmoides pneumoniae</name>
    <name type="common">Mycoplasma pneumoniae</name>
    <dbReference type="NCBI Taxonomy" id="2104"/>
    <lineage>
        <taxon>Bacteria</taxon>
        <taxon>Bacillati</taxon>
        <taxon>Mycoplasmatota</taxon>
        <taxon>Mycoplasmoidales</taxon>
        <taxon>Mycoplasmoidaceae</taxon>
        <taxon>Mycoplasmoides</taxon>
    </lineage>
</organism>
<dbReference type="InterPro" id="IPR001001">
    <property type="entry name" value="DNA_polIII_beta"/>
</dbReference>
<accession>A0AB38W929</accession>
<keyword evidence="8" id="KW-0235">DNA replication</keyword>
<dbReference type="SUPFAM" id="SSF55979">
    <property type="entry name" value="DNA clamp"/>
    <property type="match status" value="2"/>
</dbReference>
<dbReference type="GO" id="GO:0003677">
    <property type="term" value="F:DNA binding"/>
    <property type="evidence" value="ECO:0007669"/>
    <property type="project" value="UniProtKB-KW"/>
</dbReference>
<evidence type="ECO:0000313" key="13">
    <source>
        <dbReference type="Proteomes" id="UP000289557"/>
    </source>
</evidence>
<evidence type="ECO:0000256" key="1">
    <source>
        <dbReference type="ARBA" id="ARBA00002266"/>
    </source>
</evidence>
<evidence type="ECO:0000256" key="7">
    <source>
        <dbReference type="ARBA" id="ARBA00022695"/>
    </source>
</evidence>
<keyword evidence="7" id="KW-0548">Nucleotidyltransferase</keyword>
<evidence type="ECO:0000256" key="8">
    <source>
        <dbReference type="ARBA" id="ARBA00022705"/>
    </source>
</evidence>
<evidence type="ECO:0000256" key="6">
    <source>
        <dbReference type="ARBA" id="ARBA00022679"/>
    </source>
</evidence>
<dbReference type="AlphaFoldDB" id="A0AB38W929"/>
<evidence type="ECO:0000259" key="11">
    <source>
        <dbReference type="Pfam" id="PF00712"/>
    </source>
</evidence>
<comment type="function">
    <text evidence="1">Confers DNA tethering and processivity to DNA polymerases and other proteins. Acts as a clamp, forming a ring around DNA (a reaction catalyzed by the clamp-loading complex) which diffuses in an ATP-independent manner freely and bidirectionally along dsDNA. Initially characterized for its ability to contact the catalytic subunit of DNA polymerase III (Pol III), a complex, multichain enzyme responsible for most of the replicative synthesis in bacteria; Pol III exhibits 3'-5' exonuclease proofreading activity. The beta chain is required for initiation of replication as well as for processivity of DNA replication.</text>
</comment>
<keyword evidence="6" id="KW-0808">Transferase</keyword>
<dbReference type="GO" id="GO:0006271">
    <property type="term" value="P:DNA strand elongation involved in DNA replication"/>
    <property type="evidence" value="ECO:0007669"/>
    <property type="project" value="TreeGrafter"/>
</dbReference>
<dbReference type="InterPro" id="IPR046938">
    <property type="entry name" value="DNA_clamp_sf"/>
</dbReference>
<feature type="domain" description="DNA polymerase III beta sliding clamp N-terminal" evidence="11">
    <location>
        <begin position="1"/>
        <end position="121"/>
    </location>
</feature>
<dbReference type="PANTHER" id="PTHR30478:SF0">
    <property type="entry name" value="BETA SLIDING CLAMP"/>
    <property type="match status" value="1"/>
</dbReference>
<comment type="subcellular location">
    <subcellularLocation>
        <location evidence="2">Cytoplasm</location>
    </subcellularLocation>
</comment>
<dbReference type="Gene3D" id="3.70.10.10">
    <property type="match status" value="1"/>
</dbReference>
<keyword evidence="10" id="KW-0238">DNA-binding</keyword>
<geneLocation type="plasmid" evidence="12 13">
    <name>2</name>
</geneLocation>
<proteinExistence type="inferred from homology"/>
<evidence type="ECO:0000313" key="12">
    <source>
        <dbReference type="EMBL" id="VEU58435.1"/>
    </source>
</evidence>
<dbReference type="PANTHER" id="PTHR30478">
    <property type="entry name" value="DNA POLYMERASE III SUBUNIT BETA"/>
    <property type="match status" value="1"/>
</dbReference>
<dbReference type="GO" id="GO:0008408">
    <property type="term" value="F:3'-5' exonuclease activity"/>
    <property type="evidence" value="ECO:0007669"/>
    <property type="project" value="InterPro"/>
</dbReference>
<evidence type="ECO:0000256" key="4">
    <source>
        <dbReference type="ARBA" id="ARBA00011400"/>
    </source>
</evidence>
<dbReference type="Pfam" id="PF00712">
    <property type="entry name" value="DNA_pol3_beta"/>
    <property type="match status" value="1"/>
</dbReference>
<evidence type="ECO:0000256" key="3">
    <source>
        <dbReference type="ARBA" id="ARBA00010752"/>
    </source>
</evidence>
<dbReference type="GO" id="GO:0009360">
    <property type="term" value="C:DNA polymerase III complex"/>
    <property type="evidence" value="ECO:0007669"/>
    <property type="project" value="InterPro"/>
</dbReference>
<dbReference type="GO" id="GO:0005737">
    <property type="term" value="C:cytoplasm"/>
    <property type="evidence" value="ECO:0007669"/>
    <property type="project" value="UniProtKB-SubCell"/>
</dbReference>
<evidence type="ECO:0000256" key="5">
    <source>
        <dbReference type="ARBA" id="ARBA00022490"/>
    </source>
</evidence>
<protein>
    <submittedName>
        <fullName evidence="12">DNA polymerase III subunit beta</fullName>
    </submittedName>
</protein>
<dbReference type="SMART" id="SM00480">
    <property type="entry name" value="POL3Bc"/>
    <property type="match status" value="1"/>
</dbReference>
<dbReference type="InterPro" id="IPR022634">
    <property type="entry name" value="DNA_polIII_beta_N"/>
</dbReference>